<dbReference type="EMBL" id="ABYI02000023">
    <property type="protein sequence ID" value="EEG73638.1"/>
    <property type="molecule type" value="Genomic_DNA"/>
</dbReference>
<dbReference type="SUPFAM" id="SSF100950">
    <property type="entry name" value="NagB/RpiA/CoA transferase-like"/>
    <property type="match status" value="1"/>
</dbReference>
<dbReference type="HOGENOM" id="CLU_060699_1_3_9"/>
<dbReference type="GO" id="GO:0003700">
    <property type="term" value="F:DNA-binding transcription factor activity"/>
    <property type="evidence" value="ECO:0007669"/>
    <property type="project" value="InterPro"/>
</dbReference>
<dbReference type="RefSeq" id="WP_006443678.1">
    <property type="nucleotide sequence ID" value="NZ_CP036524.1"/>
</dbReference>
<dbReference type="STRING" id="553973.CLOHYLEM_06320"/>
<accession>C0C2L4</accession>
<dbReference type="Proteomes" id="UP000004893">
    <property type="component" value="Unassembled WGS sequence"/>
</dbReference>
<evidence type="ECO:0000313" key="5">
    <source>
        <dbReference type="EMBL" id="EEG73638.1"/>
    </source>
</evidence>
<dbReference type="Pfam" id="PF00455">
    <property type="entry name" value="DeoRC"/>
    <property type="match status" value="1"/>
</dbReference>
<dbReference type="InterPro" id="IPR014036">
    <property type="entry name" value="DeoR-like_C"/>
</dbReference>
<protein>
    <submittedName>
        <fullName evidence="5">Transcriptional regulator, DeoR family</fullName>
    </submittedName>
</protein>
<comment type="caution">
    <text evidence="5">The sequence shown here is derived from an EMBL/GenBank/DDBJ whole genome shotgun (WGS) entry which is preliminary data.</text>
</comment>
<dbReference type="PANTHER" id="PTHR30363:SF44">
    <property type="entry name" value="AGA OPERON TRANSCRIPTIONAL REPRESSOR-RELATED"/>
    <property type="match status" value="1"/>
</dbReference>
<evidence type="ECO:0000256" key="3">
    <source>
        <dbReference type="ARBA" id="ARBA00023163"/>
    </source>
</evidence>
<evidence type="ECO:0000259" key="4">
    <source>
        <dbReference type="PROSITE" id="PS51000"/>
    </source>
</evidence>
<dbReference type="GO" id="GO:0003677">
    <property type="term" value="F:DNA binding"/>
    <property type="evidence" value="ECO:0007669"/>
    <property type="project" value="UniProtKB-KW"/>
</dbReference>
<dbReference type="PROSITE" id="PS00894">
    <property type="entry name" value="HTH_DEOR_1"/>
    <property type="match status" value="1"/>
</dbReference>
<dbReference type="SMART" id="SM01134">
    <property type="entry name" value="DeoRC"/>
    <property type="match status" value="1"/>
</dbReference>
<organism evidence="5 6">
    <name type="scientific">[Clostridium] hylemonae DSM 15053</name>
    <dbReference type="NCBI Taxonomy" id="553973"/>
    <lineage>
        <taxon>Bacteria</taxon>
        <taxon>Bacillati</taxon>
        <taxon>Bacillota</taxon>
        <taxon>Clostridia</taxon>
        <taxon>Lachnospirales</taxon>
        <taxon>Lachnospiraceae</taxon>
    </lineage>
</organism>
<gene>
    <name evidence="5" type="ORF">CLOHYLEM_06320</name>
</gene>
<dbReference type="InterPro" id="IPR001034">
    <property type="entry name" value="DeoR_HTH"/>
</dbReference>
<dbReference type="SMART" id="SM00420">
    <property type="entry name" value="HTH_DEOR"/>
    <property type="match status" value="1"/>
</dbReference>
<dbReference type="InterPro" id="IPR037171">
    <property type="entry name" value="NagB/RpiA_transferase-like"/>
</dbReference>
<keyword evidence="3" id="KW-0804">Transcription</keyword>
<name>C0C2L4_9FIRM</name>
<proteinExistence type="predicted"/>
<sequence length="255" mass="28197">MKVSERLEIIIEEVQEKGQVKVADLSGRLGCSEVTIRNDIRRLDQQGVLKKTYGGAVRKEEGLSVQFNPGEFYLNSREKHRIAVRAYEYIGNKESIIIDDSTTGCYLAKHIKEHEEKQMTVVTNSLYCAAELSSARHVELFMVGGYVMANPPSALDNITAGGVKQFHVDKAFVGVNGINLNIGLTSMGAPQMEVKREMIRAADETYVIADSSKFGSGNLFTVCTMDDVSRIITDDGVSKEKVALARKLNIEMDLV</sequence>
<dbReference type="Gene3D" id="3.40.50.1360">
    <property type="match status" value="1"/>
</dbReference>
<keyword evidence="2" id="KW-0238">DNA-binding</keyword>
<reference evidence="5" key="2">
    <citation type="submission" date="2013-06" db="EMBL/GenBank/DDBJ databases">
        <title>Draft genome sequence of Clostridium hylemonae (DSM 15053).</title>
        <authorList>
            <person name="Sudarsanam P."/>
            <person name="Ley R."/>
            <person name="Guruge J."/>
            <person name="Turnbaugh P.J."/>
            <person name="Mahowald M."/>
            <person name="Liep D."/>
            <person name="Gordon J."/>
        </authorList>
    </citation>
    <scope>NUCLEOTIDE SEQUENCE</scope>
    <source>
        <strain evidence="5">DSM 15053</strain>
    </source>
</reference>
<dbReference type="InterPro" id="IPR050313">
    <property type="entry name" value="Carb_Metab_HTH_regulators"/>
</dbReference>
<keyword evidence="6" id="KW-1185">Reference proteome</keyword>
<dbReference type="Pfam" id="PF08220">
    <property type="entry name" value="HTH_DeoR"/>
    <property type="match status" value="1"/>
</dbReference>
<dbReference type="InterPro" id="IPR018356">
    <property type="entry name" value="Tscrpt_reg_HTH_DeoR_CS"/>
</dbReference>
<dbReference type="Gene3D" id="1.10.10.10">
    <property type="entry name" value="Winged helix-like DNA-binding domain superfamily/Winged helix DNA-binding domain"/>
    <property type="match status" value="1"/>
</dbReference>
<dbReference type="InterPro" id="IPR036390">
    <property type="entry name" value="WH_DNA-bd_sf"/>
</dbReference>
<keyword evidence="1" id="KW-0805">Transcription regulation</keyword>
<evidence type="ECO:0000256" key="2">
    <source>
        <dbReference type="ARBA" id="ARBA00023125"/>
    </source>
</evidence>
<dbReference type="AlphaFoldDB" id="C0C2L4"/>
<evidence type="ECO:0000313" key="6">
    <source>
        <dbReference type="Proteomes" id="UP000004893"/>
    </source>
</evidence>
<dbReference type="PANTHER" id="PTHR30363">
    <property type="entry name" value="HTH-TYPE TRANSCRIPTIONAL REGULATOR SRLR-RELATED"/>
    <property type="match status" value="1"/>
</dbReference>
<dbReference type="InterPro" id="IPR036388">
    <property type="entry name" value="WH-like_DNA-bd_sf"/>
</dbReference>
<dbReference type="eggNOG" id="COG1349">
    <property type="taxonomic scope" value="Bacteria"/>
</dbReference>
<dbReference type="SUPFAM" id="SSF46785">
    <property type="entry name" value="Winged helix' DNA-binding domain"/>
    <property type="match status" value="1"/>
</dbReference>
<dbReference type="PROSITE" id="PS51000">
    <property type="entry name" value="HTH_DEOR_2"/>
    <property type="match status" value="1"/>
</dbReference>
<feature type="domain" description="HTH deoR-type" evidence="4">
    <location>
        <begin position="3"/>
        <end position="58"/>
    </location>
</feature>
<evidence type="ECO:0000256" key="1">
    <source>
        <dbReference type="ARBA" id="ARBA00023015"/>
    </source>
</evidence>
<reference evidence="5" key="1">
    <citation type="submission" date="2009-02" db="EMBL/GenBank/DDBJ databases">
        <authorList>
            <person name="Fulton L."/>
            <person name="Clifton S."/>
            <person name="Fulton B."/>
            <person name="Xu J."/>
            <person name="Minx P."/>
            <person name="Pepin K.H."/>
            <person name="Johnson M."/>
            <person name="Bhonagiri V."/>
            <person name="Nash W.E."/>
            <person name="Mardis E.R."/>
            <person name="Wilson R.K."/>
        </authorList>
    </citation>
    <scope>NUCLEOTIDE SEQUENCE [LARGE SCALE GENOMIC DNA]</scope>
    <source>
        <strain evidence="5">DSM 15053</strain>
    </source>
</reference>
<dbReference type="OrthoDB" id="9797223at2"/>